<dbReference type="RefSeq" id="WP_395135025.1">
    <property type="nucleotide sequence ID" value="NZ_JBIMPR010000013.1"/>
</dbReference>
<proteinExistence type="predicted"/>
<protein>
    <submittedName>
        <fullName evidence="2">EAL domain-containing protein</fullName>
    </submittedName>
</protein>
<dbReference type="PANTHER" id="PTHR33121:SF70">
    <property type="entry name" value="SIGNALING PROTEIN YKOW"/>
    <property type="match status" value="1"/>
</dbReference>
<dbReference type="SMART" id="SM00052">
    <property type="entry name" value="EAL"/>
    <property type="match status" value="1"/>
</dbReference>
<gene>
    <name evidence="2" type="ORF">ACHFJ0_16660</name>
</gene>
<reference evidence="2 3" key="1">
    <citation type="submission" date="2024-10" db="EMBL/GenBank/DDBJ databases">
        <title>Paracoccus drimophilus sp. nov., a novel bacterium from corn roots in Hunan.</title>
        <authorList>
            <person name="Li X."/>
        </authorList>
    </citation>
    <scope>NUCLEOTIDE SEQUENCE [LARGE SCALE GENOMIC DNA]</scope>
    <source>
        <strain evidence="2 3">NGMCC 1.201697</strain>
    </source>
</reference>
<name>A0ABW7LP01_9RHOB</name>
<organism evidence="2 3">
    <name type="scientific">Paracoccus broussonetiae subsp. drimophilus</name>
    <dbReference type="NCBI Taxonomy" id="3373869"/>
    <lineage>
        <taxon>Bacteria</taxon>
        <taxon>Pseudomonadati</taxon>
        <taxon>Pseudomonadota</taxon>
        <taxon>Alphaproteobacteria</taxon>
        <taxon>Rhodobacterales</taxon>
        <taxon>Paracoccaceae</taxon>
        <taxon>Paracoccus</taxon>
        <taxon>Paracoccus broussonetiae</taxon>
    </lineage>
</organism>
<dbReference type="InterPro" id="IPR035919">
    <property type="entry name" value="EAL_sf"/>
</dbReference>
<sequence length="288" mass="30891">MGYAARALAQLGALFLPGRRKGTSDPADPPRFGPDQIDLQFQPQLCCDTGRVTGLRLLPQFRQPDGRVHGLAEVAPILTDEALSDCIMAGLRLALVALRRWDRLGVGPDVLTLALPDRALADAFLVQELVWELDRKCVEPARIEVEFAETGDDQAARGHSLEGVRILARAGCRIAIGEFGTGSAGPSVLRSLPIHRVRIGRLFVAGCDRDGAQQRMILALLALAEHLGLDSLADGVVSVEERSFLTQIGFGAVQGMGVLPVMAAPAIDDILLGQRERAPLPAHLLRIG</sequence>
<dbReference type="PANTHER" id="PTHR33121">
    <property type="entry name" value="CYCLIC DI-GMP PHOSPHODIESTERASE PDEF"/>
    <property type="match status" value="1"/>
</dbReference>
<dbReference type="InterPro" id="IPR050706">
    <property type="entry name" value="Cyclic-di-GMP_PDE-like"/>
</dbReference>
<dbReference type="PROSITE" id="PS50883">
    <property type="entry name" value="EAL"/>
    <property type="match status" value="1"/>
</dbReference>
<feature type="domain" description="EAL" evidence="1">
    <location>
        <begin position="19"/>
        <end position="275"/>
    </location>
</feature>
<dbReference type="SUPFAM" id="SSF141868">
    <property type="entry name" value="EAL domain-like"/>
    <property type="match status" value="1"/>
</dbReference>
<evidence type="ECO:0000259" key="1">
    <source>
        <dbReference type="PROSITE" id="PS50883"/>
    </source>
</evidence>
<dbReference type="InterPro" id="IPR001633">
    <property type="entry name" value="EAL_dom"/>
</dbReference>
<comment type="caution">
    <text evidence="2">The sequence shown here is derived from an EMBL/GenBank/DDBJ whole genome shotgun (WGS) entry which is preliminary data.</text>
</comment>
<evidence type="ECO:0000313" key="2">
    <source>
        <dbReference type="EMBL" id="MFH5775882.1"/>
    </source>
</evidence>
<accession>A0ABW7LP01</accession>
<dbReference type="Pfam" id="PF00563">
    <property type="entry name" value="EAL"/>
    <property type="match status" value="1"/>
</dbReference>
<evidence type="ECO:0000313" key="3">
    <source>
        <dbReference type="Proteomes" id="UP001609376"/>
    </source>
</evidence>
<dbReference type="Proteomes" id="UP001609376">
    <property type="component" value="Unassembled WGS sequence"/>
</dbReference>
<dbReference type="Gene3D" id="3.20.20.450">
    <property type="entry name" value="EAL domain"/>
    <property type="match status" value="1"/>
</dbReference>
<dbReference type="EMBL" id="JBIMPR010000013">
    <property type="protein sequence ID" value="MFH5775882.1"/>
    <property type="molecule type" value="Genomic_DNA"/>
</dbReference>
<keyword evidence="3" id="KW-1185">Reference proteome</keyword>